<accession>A0A3S5AZD2</accession>
<comment type="caution">
    <text evidence="2">The sequence shown here is derived from an EMBL/GenBank/DDBJ whole genome shotgun (WGS) entry which is preliminary data.</text>
</comment>
<keyword evidence="3" id="KW-1185">Reference proteome</keyword>
<dbReference type="Proteomes" id="UP000784294">
    <property type="component" value="Unassembled WGS sequence"/>
</dbReference>
<evidence type="ECO:0000256" key="1">
    <source>
        <dbReference type="SAM" id="MobiDB-lite"/>
    </source>
</evidence>
<feature type="compositionally biased region" description="Polar residues" evidence="1">
    <location>
        <begin position="160"/>
        <end position="173"/>
    </location>
</feature>
<feature type="compositionally biased region" description="Polar residues" evidence="1">
    <location>
        <begin position="181"/>
        <end position="192"/>
    </location>
</feature>
<protein>
    <submittedName>
        <fullName evidence="2">Uncharacterized protein</fullName>
    </submittedName>
</protein>
<dbReference type="AlphaFoldDB" id="A0A3S5AZD2"/>
<feature type="compositionally biased region" description="Acidic residues" evidence="1">
    <location>
        <begin position="209"/>
        <end position="224"/>
    </location>
</feature>
<sequence length="224" mass="24259">MAFFSFKGYSLESRLHFRMHAAHALLYPENQEPSVRTHFISGSCTPAQMASPSVSPSSSSTHNSILHIEGGGQSISSSPTTSFLYQTQSYDFNNSSAKPTSQSYSHSFPSFLRLSWLGGKSPTSEQHLLPTLQIDSQISPHSPSSSMASQMLQSPVQPEKTGTTSTSSSNQIVRQHKPPTSLETNPASNSRRGYSRLGRASIGGGGLFDADEEDDDDEELKNQG</sequence>
<feature type="region of interest" description="Disordered" evidence="1">
    <location>
        <begin position="136"/>
        <end position="224"/>
    </location>
</feature>
<organism evidence="2 3">
    <name type="scientific">Protopolystoma xenopodis</name>
    <dbReference type="NCBI Taxonomy" id="117903"/>
    <lineage>
        <taxon>Eukaryota</taxon>
        <taxon>Metazoa</taxon>
        <taxon>Spiralia</taxon>
        <taxon>Lophotrochozoa</taxon>
        <taxon>Platyhelminthes</taxon>
        <taxon>Monogenea</taxon>
        <taxon>Polyopisthocotylea</taxon>
        <taxon>Polystomatidea</taxon>
        <taxon>Polystomatidae</taxon>
        <taxon>Protopolystoma</taxon>
    </lineage>
</organism>
<reference evidence="2" key="1">
    <citation type="submission" date="2018-11" db="EMBL/GenBank/DDBJ databases">
        <authorList>
            <consortium name="Pathogen Informatics"/>
        </authorList>
    </citation>
    <scope>NUCLEOTIDE SEQUENCE</scope>
</reference>
<evidence type="ECO:0000313" key="3">
    <source>
        <dbReference type="Proteomes" id="UP000784294"/>
    </source>
</evidence>
<evidence type="ECO:0000313" key="2">
    <source>
        <dbReference type="EMBL" id="VEL08873.1"/>
    </source>
</evidence>
<gene>
    <name evidence="2" type="ORF">PXEA_LOCUS2313</name>
</gene>
<feature type="compositionally biased region" description="Low complexity" evidence="1">
    <location>
        <begin position="136"/>
        <end position="155"/>
    </location>
</feature>
<name>A0A3S5AZD2_9PLAT</name>
<dbReference type="EMBL" id="CAAALY010004939">
    <property type="protein sequence ID" value="VEL08873.1"/>
    <property type="molecule type" value="Genomic_DNA"/>
</dbReference>
<proteinExistence type="predicted"/>